<dbReference type="Proteomes" id="UP001370348">
    <property type="component" value="Chromosome"/>
</dbReference>
<dbReference type="SUPFAM" id="SSF53720">
    <property type="entry name" value="ALDH-like"/>
    <property type="match status" value="1"/>
</dbReference>
<name>A0ABZ2M5X1_9BACT</name>
<dbReference type="EMBL" id="CP089984">
    <property type="protein sequence ID" value="WXB17519.1"/>
    <property type="molecule type" value="Genomic_DNA"/>
</dbReference>
<evidence type="ECO:0000313" key="3">
    <source>
        <dbReference type="EMBL" id="WXB17519.1"/>
    </source>
</evidence>
<sequence length="531" mass="55466">MSASSPKPQKGREAGVSLRGLSFIGFERGAAGPRTFRAEDPSTRQPLPPVFHAASDRDVARACELADQAADPYGDTSASERAVFLRTIAEGLEAEGAAIVACAHAETGLPLPRLQSELARTAFQLRLFARVIEDGTWLAARIDPGDPERKPLPKPDVRSLRIPLGPVVVFGASNFPLAFSVAGGDTASALAAGNPVIVKAHPAHPGTSEHAGAVIAAAVRSCGLPEGTFSLLFDDGFTVGQALVQHPQVAAVGFTGSRAGGEALMRLAANRPCPIPVYAEMGSVNPVILLPGALRERGPSIAEGLHASFTLGTGQFCTKPGVVFAQAGEAIDASFLAPLAERTRATAAGAMLTARMAAAYWQGLERMRSLGASLLAQGTAGAYASSGEAALWQVDGAAVLREPRLVEEVFGPSMLLVRYRDADELLALLRSLEGQLTATIHAQPDEVASAAPLVRLLARKVGRVVFNQFPTGVEVGPAMVHGGPFPATSDGRSTSVGTHAIDRFSRLVAYQNAPHEVLPAELVRSEKRTST</sequence>
<dbReference type="Gene3D" id="3.40.605.10">
    <property type="entry name" value="Aldehyde Dehydrogenase, Chain A, domain 1"/>
    <property type="match status" value="1"/>
</dbReference>
<dbReference type="Pfam" id="PF00171">
    <property type="entry name" value="Aldedh"/>
    <property type="match status" value="1"/>
</dbReference>
<dbReference type="RefSeq" id="WP_394827153.1">
    <property type="nucleotide sequence ID" value="NZ_CP089984.1"/>
</dbReference>
<keyword evidence="1" id="KW-0560">Oxidoreductase</keyword>
<reference evidence="3 4" key="1">
    <citation type="submission" date="2021-12" db="EMBL/GenBank/DDBJ databases">
        <title>Discovery of the Pendulisporaceae a myxobacterial family with distinct sporulation behavior and unique specialized metabolism.</title>
        <authorList>
            <person name="Garcia R."/>
            <person name="Popoff A."/>
            <person name="Bader C.D."/>
            <person name="Loehr J."/>
            <person name="Walesch S."/>
            <person name="Walt C."/>
            <person name="Boldt J."/>
            <person name="Bunk B."/>
            <person name="Haeckl F.J.F.P.J."/>
            <person name="Gunesch A.P."/>
            <person name="Birkelbach J."/>
            <person name="Nuebel U."/>
            <person name="Pietschmann T."/>
            <person name="Bach T."/>
            <person name="Mueller R."/>
        </authorList>
    </citation>
    <scope>NUCLEOTIDE SEQUENCE [LARGE SCALE GENOMIC DNA]</scope>
    <source>
        <strain evidence="3 4">MSr11954</strain>
    </source>
</reference>
<dbReference type="InterPro" id="IPR050740">
    <property type="entry name" value="Aldehyde_DH_Superfamily"/>
</dbReference>
<dbReference type="InterPro" id="IPR015590">
    <property type="entry name" value="Aldehyde_DH_dom"/>
</dbReference>
<dbReference type="Gene3D" id="3.40.309.10">
    <property type="entry name" value="Aldehyde Dehydrogenase, Chain A, domain 2"/>
    <property type="match status" value="1"/>
</dbReference>
<feature type="domain" description="Aldehyde dehydrogenase" evidence="2">
    <location>
        <begin position="34"/>
        <end position="483"/>
    </location>
</feature>
<evidence type="ECO:0000313" key="4">
    <source>
        <dbReference type="Proteomes" id="UP001370348"/>
    </source>
</evidence>
<evidence type="ECO:0000259" key="2">
    <source>
        <dbReference type="Pfam" id="PF00171"/>
    </source>
</evidence>
<evidence type="ECO:0000256" key="1">
    <source>
        <dbReference type="ARBA" id="ARBA00023002"/>
    </source>
</evidence>
<dbReference type="InterPro" id="IPR016163">
    <property type="entry name" value="Ald_DH_C"/>
</dbReference>
<gene>
    <name evidence="3" type="ORF">LZC94_09600</name>
</gene>
<protein>
    <submittedName>
        <fullName evidence="3">Aldehyde dehydrogenase (NADP(+))</fullName>
    </submittedName>
</protein>
<dbReference type="InterPro" id="IPR016161">
    <property type="entry name" value="Ald_DH/histidinol_DH"/>
</dbReference>
<accession>A0ABZ2M5X1</accession>
<organism evidence="3 4">
    <name type="scientific">Pendulispora albinea</name>
    <dbReference type="NCBI Taxonomy" id="2741071"/>
    <lineage>
        <taxon>Bacteria</taxon>
        <taxon>Pseudomonadati</taxon>
        <taxon>Myxococcota</taxon>
        <taxon>Myxococcia</taxon>
        <taxon>Myxococcales</taxon>
        <taxon>Sorangiineae</taxon>
        <taxon>Pendulisporaceae</taxon>
        <taxon>Pendulispora</taxon>
    </lineage>
</organism>
<dbReference type="InterPro" id="IPR016162">
    <property type="entry name" value="Ald_DH_N"/>
</dbReference>
<proteinExistence type="predicted"/>
<dbReference type="PANTHER" id="PTHR43353">
    <property type="entry name" value="SUCCINATE-SEMIALDEHYDE DEHYDROGENASE, MITOCHONDRIAL"/>
    <property type="match status" value="1"/>
</dbReference>
<dbReference type="PANTHER" id="PTHR43353:SF3">
    <property type="entry name" value="ALDEHYDE DEHYDROGENASE-RELATED"/>
    <property type="match status" value="1"/>
</dbReference>
<dbReference type="CDD" id="cd07129">
    <property type="entry name" value="ALDH_KGSADH"/>
    <property type="match status" value="1"/>
</dbReference>
<keyword evidence="4" id="KW-1185">Reference proteome</keyword>
<dbReference type="InterPro" id="IPR044151">
    <property type="entry name" value="ALDH_KGSADH"/>
</dbReference>